<evidence type="ECO:0000313" key="1">
    <source>
        <dbReference type="EMBL" id="TCJ17676.1"/>
    </source>
</evidence>
<dbReference type="InterPro" id="IPR052927">
    <property type="entry name" value="DCC_oxidoreductase"/>
</dbReference>
<reference evidence="1 2" key="1">
    <citation type="submission" date="2019-03" db="EMBL/GenBank/DDBJ databases">
        <authorList>
            <person name="Kim M.K.M."/>
        </authorList>
    </citation>
    <scope>NUCLEOTIDE SEQUENCE [LARGE SCALE GENOMIC DNA]</scope>
    <source>
        <strain evidence="1 2">17J68-12</strain>
    </source>
</reference>
<keyword evidence="2" id="KW-1185">Reference proteome</keyword>
<gene>
    <name evidence="1" type="ORF">EPD60_05665</name>
</gene>
<comment type="caution">
    <text evidence="1">The sequence shown here is derived from an EMBL/GenBank/DDBJ whole genome shotgun (WGS) entry which is preliminary data.</text>
</comment>
<organism evidence="1 2">
    <name type="scientific">Flaviaesturariibacter flavus</name>
    <dbReference type="NCBI Taxonomy" id="2502780"/>
    <lineage>
        <taxon>Bacteria</taxon>
        <taxon>Pseudomonadati</taxon>
        <taxon>Bacteroidota</taxon>
        <taxon>Chitinophagia</taxon>
        <taxon>Chitinophagales</taxon>
        <taxon>Chitinophagaceae</taxon>
        <taxon>Flaviaestuariibacter</taxon>
    </lineage>
</organism>
<dbReference type="InterPro" id="IPR007263">
    <property type="entry name" value="DCC1-like"/>
</dbReference>
<dbReference type="OrthoDB" id="9785438at2"/>
<accession>A0A4R1BK48</accession>
<dbReference type="PANTHER" id="PTHR33639:SF2">
    <property type="entry name" value="DUF393 DOMAIN-CONTAINING PROTEIN"/>
    <property type="match status" value="1"/>
</dbReference>
<evidence type="ECO:0000313" key="2">
    <source>
        <dbReference type="Proteomes" id="UP000295334"/>
    </source>
</evidence>
<name>A0A4R1BK48_9BACT</name>
<dbReference type="Proteomes" id="UP000295334">
    <property type="component" value="Unassembled WGS sequence"/>
</dbReference>
<dbReference type="Pfam" id="PF04134">
    <property type="entry name" value="DCC1-like"/>
    <property type="match status" value="1"/>
</dbReference>
<protein>
    <submittedName>
        <fullName evidence="1">Thiol-disulfide oxidoreductase DCC family protein</fullName>
    </submittedName>
</protein>
<sequence>MEHPIILFDGVCNYCNAIVNWVMRIDRKGVFRFATLQSATGQQLLQQHGLGPQAPDSVVLIEHGKAFVKSDASLRIAHHLPWWLQEVRLLWIVPRPFRDAIYDTIARNRYKWFGRKEACMVPTAEQRARFLK</sequence>
<dbReference type="PANTHER" id="PTHR33639">
    <property type="entry name" value="THIOL-DISULFIDE OXIDOREDUCTASE DCC"/>
    <property type="match status" value="1"/>
</dbReference>
<dbReference type="GO" id="GO:0015035">
    <property type="term" value="F:protein-disulfide reductase activity"/>
    <property type="evidence" value="ECO:0007669"/>
    <property type="project" value="InterPro"/>
</dbReference>
<dbReference type="AlphaFoldDB" id="A0A4R1BK48"/>
<dbReference type="RefSeq" id="WP_131447721.1">
    <property type="nucleotide sequence ID" value="NZ_SJZI01000008.1"/>
</dbReference>
<dbReference type="EMBL" id="SJZI01000008">
    <property type="protein sequence ID" value="TCJ17676.1"/>
    <property type="molecule type" value="Genomic_DNA"/>
</dbReference>
<proteinExistence type="predicted"/>